<proteinExistence type="predicted"/>
<evidence type="ECO:0000313" key="2">
    <source>
        <dbReference type="EMBL" id="BAM04295.1"/>
    </source>
</evidence>
<protein>
    <submittedName>
        <fullName evidence="2">Uncharacterized protein</fullName>
    </submittedName>
</protein>
<organism evidence="2 3">
    <name type="scientific">Phycisphaera mikurensis (strain NBRC 102666 / KCTC 22515 / FYK2301M01)</name>
    <dbReference type="NCBI Taxonomy" id="1142394"/>
    <lineage>
        <taxon>Bacteria</taxon>
        <taxon>Pseudomonadati</taxon>
        <taxon>Planctomycetota</taxon>
        <taxon>Phycisphaerae</taxon>
        <taxon>Phycisphaerales</taxon>
        <taxon>Phycisphaeraceae</taxon>
        <taxon>Phycisphaera</taxon>
    </lineage>
</organism>
<reference evidence="2 3" key="1">
    <citation type="submission" date="2012-02" db="EMBL/GenBank/DDBJ databases">
        <title>Complete genome sequence of Phycisphaera mikurensis NBRC 102666.</title>
        <authorList>
            <person name="Ankai A."/>
            <person name="Hosoyama A."/>
            <person name="Terui Y."/>
            <person name="Sekine M."/>
            <person name="Fukai R."/>
            <person name="Kato Y."/>
            <person name="Nakamura S."/>
            <person name="Yamada-Narita S."/>
            <person name="Kawakoshi A."/>
            <person name="Fukunaga Y."/>
            <person name="Yamazaki S."/>
            <person name="Fujita N."/>
        </authorList>
    </citation>
    <scope>NUCLEOTIDE SEQUENCE [LARGE SCALE GENOMIC DNA]</scope>
    <source>
        <strain evidence="3">NBRC 102666 / KCTC 22515 / FYK2301M01</strain>
    </source>
</reference>
<dbReference type="AlphaFoldDB" id="I0IGA7"/>
<gene>
    <name evidence="2" type="ordered locus">PSMK_21360</name>
</gene>
<name>I0IGA7_PHYMF</name>
<accession>I0IGA7</accession>
<dbReference type="HOGENOM" id="CLU_3028330_0_0_0"/>
<feature type="region of interest" description="Disordered" evidence="1">
    <location>
        <begin position="1"/>
        <end position="22"/>
    </location>
</feature>
<dbReference type="KEGG" id="phm:PSMK_21360"/>
<sequence>MEQPQGSDDCFNLRDRGGGTDCSGSSEEACFISSALPPALPSALRSAGICGRSCS</sequence>
<dbReference type="EMBL" id="AP012338">
    <property type="protein sequence ID" value="BAM04295.1"/>
    <property type="molecule type" value="Genomic_DNA"/>
</dbReference>
<keyword evidence="3" id="KW-1185">Reference proteome</keyword>
<evidence type="ECO:0000256" key="1">
    <source>
        <dbReference type="SAM" id="MobiDB-lite"/>
    </source>
</evidence>
<evidence type="ECO:0000313" key="3">
    <source>
        <dbReference type="Proteomes" id="UP000007881"/>
    </source>
</evidence>
<dbReference type="Proteomes" id="UP000007881">
    <property type="component" value="Chromosome"/>
</dbReference>